<evidence type="ECO:0000256" key="1">
    <source>
        <dbReference type="SAM" id="SignalP"/>
    </source>
</evidence>
<organism evidence="2 3">
    <name type="scientific">Pseudorhodoferax aquiterrae</name>
    <dbReference type="NCBI Taxonomy" id="747304"/>
    <lineage>
        <taxon>Bacteria</taxon>
        <taxon>Pseudomonadati</taxon>
        <taxon>Pseudomonadota</taxon>
        <taxon>Betaproteobacteria</taxon>
        <taxon>Burkholderiales</taxon>
        <taxon>Comamonadaceae</taxon>
    </lineage>
</organism>
<evidence type="ECO:0000313" key="3">
    <source>
        <dbReference type="Proteomes" id="UP000626210"/>
    </source>
</evidence>
<keyword evidence="1" id="KW-0732">Signal</keyword>
<reference evidence="3" key="1">
    <citation type="journal article" date="2019" name="Int. J. Syst. Evol. Microbiol.">
        <title>The Global Catalogue of Microorganisms (GCM) 10K type strain sequencing project: providing services to taxonomists for standard genome sequencing and annotation.</title>
        <authorList>
            <consortium name="The Broad Institute Genomics Platform"/>
            <consortium name="The Broad Institute Genome Sequencing Center for Infectious Disease"/>
            <person name="Wu L."/>
            <person name="Ma J."/>
        </authorList>
    </citation>
    <scope>NUCLEOTIDE SEQUENCE [LARGE SCALE GENOMIC DNA]</scope>
    <source>
        <strain evidence="3">KCTC 23314</strain>
    </source>
</reference>
<dbReference type="EMBL" id="BMYK01000013">
    <property type="protein sequence ID" value="GHC90462.1"/>
    <property type="molecule type" value="Genomic_DNA"/>
</dbReference>
<dbReference type="RefSeq" id="WP_189688552.1">
    <property type="nucleotide sequence ID" value="NZ_BMYK01000013.1"/>
</dbReference>
<accession>A0ABQ3G735</accession>
<evidence type="ECO:0000313" key="2">
    <source>
        <dbReference type="EMBL" id="GHC90462.1"/>
    </source>
</evidence>
<protein>
    <submittedName>
        <fullName evidence="2">Uncharacterized protein</fullName>
    </submittedName>
</protein>
<dbReference type="Proteomes" id="UP000626210">
    <property type="component" value="Unassembled WGS sequence"/>
</dbReference>
<gene>
    <name evidence="2" type="ORF">GCM10007320_38760</name>
</gene>
<sequence>MKKAMQLLPTMALTVMWPPAQASIVVAIYPVEIEASSSKRNDTIAAIDQAAVMAVTP</sequence>
<name>A0ABQ3G735_9BURK</name>
<proteinExistence type="predicted"/>
<feature type="chain" id="PRO_5046659059" evidence="1">
    <location>
        <begin position="23"/>
        <end position="57"/>
    </location>
</feature>
<comment type="caution">
    <text evidence="2">The sequence shown here is derived from an EMBL/GenBank/DDBJ whole genome shotgun (WGS) entry which is preliminary data.</text>
</comment>
<feature type="signal peptide" evidence="1">
    <location>
        <begin position="1"/>
        <end position="22"/>
    </location>
</feature>
<keyword evidence="3" id="KW-1185">Reference proteome</keyword>